<dbReference type="RefSeq" id="WP_013175485.1">
    <property type="nucleotide sequence ID" value="NC_014220.1"/>
</dbReference>
<dbReference type="HOGENOM" id="CLU_1988747_0_0_9"/>
<dbReference type="EMBL" id="CP002048">
    <property type="protein sequence ID" value="ADI02083.1"/>
    <property type="molecule type" value="Genomic_DNA"/>
</dbReference>
<name>D7CMZ8_SYNLT</name>
<protein>
    <submittedName>
        <fullName evidence="2">Uncharacterized protein</fullName>
    </submittedName>
</protein>
<evidence type="ECO:0000313" key="2">
    <source>
        <dbReference type="EMBL" id="ADI02083.1"/>
    </source>
</evidence>
<proteinExistence type="predicted"/>
<feature type="transmembrane region" description="Helical" evidence="1">
    <location>
        <begin position="97"/>
        <end position="115"/>
    </location>
</feature>
<dbReference type="Proteomes" id="UP000000378">
    <property type="component" value="Chromosome"/>
</dbReference>
<evidence type="ECO:0000256" key="1">
    <source>
        <dbReference type="SAM" id="Phobius"/>
    </source>
</evidence>
<feature type="transmembrane region" description="Helical" evidence="1">
    <location>
        <begin position="73"/>
        <end position="91"/>
    </location>
</feature>
<keyword evidence="3" id="KW-1185">Reference proteome</keyword>
<keyword evidence="1" id="KW-0812">Transmembrane</keyword>
<reference evidence="2 3" key="2">
    <citation type="journal article" date="2010" name="Stand. Genomic Sci.">
        <title>Complete genome sequence of Syntrophothermus lipocalidus type strain (TGB-C1).</title>
        <authorList>
            <person name="Djao O.D."/>
            <person name="Zhang X."/>
            <person name="Lucas S."/>
            <person name="Lapidus A."/>
            <person name="Del Rio T.G."/>
            <person name="Nolan M."/>
            <person name="Tice H."/>
            <person name="Cheng J.F."/>
            <person name="Han C."/>
            <person name="Tapia R."/>
            <person name="Goodwin L."/>
            <person name="Pitluck S."/>
            <person name="Liolios K."/>
            <person name="Ivanova N."/>
            <person name="Mavromatis K."/>
            <person name="Mikhailova N."/>
            <person name="Ovchinnikova G."/>
            <person name="Pati A."/>
            <person name="Brambilla E."/>
            <person name="Chen A."/>
            <person name="Palaniappan K."/>
            <person name="Land M."/>
            <person name="Hauser L."/>
            <person name="Chang Y.J."/>
            <person name="Jeffries C.D."/>
            <person name="Rohde M."/>
            <person name="Sikorski J."/>
            <person name="Spring S."/>
            <person name="Goker M."/>
            <person name="Detter J.C."/>
            <person name="Woyke T."/>
            <person name="Bristow J."/>
            <person name="Eisen J.A."/>
            <person name="Markowitz V."/>
            <person name="Hugenholtz P."/>
            <person name="Kyrpides N.C."/>
            <person name="Klenk H.P."/>
        </authorList>
    </citation>
    <scope>NUCLEOTIDE SEQUENCE [LARGE SCALE GENOMIC DNA]</scope>
    <source>
        <strain evidence="3">DSM 12680 / TGB-C1</strain>
    </source>
</reference>
<accession>D7CMZ8</accession>
<dbReference type="KEGG" id="slp:Slip_1316"/>
<reference evidence="3" key="1">
    <citation type="journal article" date="2010" name="Stand. Genomic Sci.">
        <title>Complete genome sequence of Syntrophothermus lipocalidus type strain (TGB-C1T).</title>
        <authorList>
            <consortium name="US DOE Joint Genome Institute (JGI-PGF)"/>
            <person name="Djao O."/>
            <person name="Zhang X."/>
            <person name="Lucas S."/>
            <person name="Lapidus A."/>
            <person name="Glavina Del Rio T."/>
            <person name="Nolan M."/>
            <person name="Tice H."/>
            <person name="Cheng J."/>
            <person name="Han C."/>
            <person name="Tapia R."/>
            <person name="Goodwin L."/>
            <person name="Pitluck S."/>
            <person name="Liolios K."/>
            <person name="Ivanova N."/>
            <person name="Mavromatis K."/>
            <person name="Mikhailova N."/>
            <person name="Ovchinnikova G."/>
            <person name="Pati A."/>
            <person name="Brambilla E."/>
            <person name="Chen A."/>
            <person name="Palaniappan K."/>
            <person name="Land M."/>
            <person name="Hauser L."/>
            <person name="Chang Y."/>
            <person name="Jeffries C."/>
            <person name="Rohde M."/>
            <person name="Sikorski J."/>
            <person name="Spring S."/>
            <person name="Goker M."/>
            <person name="Detter J."/>
            <person name="Woyke T."/>
            <person name="Bristow J."/>
            <person name="Eisen J."/>
            <person name="Markowitz V."/>
            <person name="Hugenholtz P."/>
            <person name="Kyrpides N."/>
            <person name="Klenk H."/>
        </authorList>
    </citation>
    <scope>NUCLEOTIDE SEQUENCE [LARGE SCALE GENOMIC DNA]</scope>
    <source>
        <strain evidence="3">DSM 12680 / TGB-C1</strain>
    </source>
</reference>
<evidence type="ECO:0000313" key="3">
    <source>
        <dbReference type="Proteomes" id="UP000000378"/>
    </source>
</evidence>
<gene>
    <name evidence="2" type="ordered locus">Slip_1316</name>
</gene>
<dbReference type="STRING" id="643648.Slip_1316"/>
<sequence>MAKRGTSNAPMILGIVGAFVSLPNILCASTCGAVVGAGMTDSAGGLGMGAALGFIPVILGFIAAFYGKSKPTFCGISMFICAAISLITVIMTAFTSLFGWAALILFLIAGIIAFVQPMEEIPEN</sequence>
<feature type="transmembrane region" description="Helical" evidence="1">
    <location>
        <begin position="43"/>
        <end position="66"/>
    </location>
</feature>
<dbReference type="AlphaFoldDB" id="D7CMZ8"/>
<keyword evidence="1" id="KW-1133">Transmembrane helix</keyword>
<keyword evidence="1" id="KW-0472">Membrane</keyword>
<organism evidence="2 3">
    <name type="scientific">Syntrophothermus lipocalidus (strain DSM 12680 / TGB-C1)</name>
    <dbReference type="NCBI Taxonomy" id="643648"/>
    <lineage>
        <taxon>Bacteria</taxon>
        <taxon>Bacillati</taxon>
        <taxon>Bacillota</taxon>
        <taxon>Clostridia</taxon>
        <taxon>Eubacteriales</taxon>
        <taxon>Syntrophomonadaceae</taxon>
        <taxon>Syntrophothermus</taxon>
    </lineage>
</organism>